<accession>A0A6A6HFQ4</accession>
<dbReference type="AlphaFoldDB" id="A0A6A6HFQ4"/>
<gene>
    <name evidence="1" type="ORF">EV356DRAFT_78649</name>
</gene>
<sequence length="175" mass="19876">MRLVEHRRHFTGDSSEVLSKLVKILAGHVYLCTCPAAKSNHGSDHRWRLDKARMFHNSRWSHGTRSKSYSNIQSSVRIYGKSTEKDISRVHQCLGPSRFIARRLPNNHLPNSQNPDSWNPPDHFTRVGYIVVPCAARVRTILPPKDLDQGPAPWLSYLPSGLEEATKGDWGDRKG</sequence>
<evidence type="ECO:0000313" key="1">
    <source>
        <dbReference type="EMBL" id="KAF2236290.1"/>
    </source>
</evidence>
<dbReference type="EMBL" id="ML991786">
    <property type="protein sequence ID" value="KAF2236290.1"/>
    <property type="molecule type" value="Genomic_DNA"/>
</dbReference>
<keyword evidence="2" id="KW-1185">Reference proteome</keyword>
<proteinExistence type="predicted"/>
<evidence type="ECO:0000313" key="2">
    <source>
        <dbReference type="Proteomes" id="UP000800092"/>
    </source>
</evidence>
<organism evidence="1 2">
    <name type="scientific">Viridothelium virens</name>
    <name type="common">Speckled blister lichen</name>
    <name type="synonym">Trypethelium virens</name>
    <dbReference type="NCBI Taxonomy" id="1048519"/>
    <lineage>
        <taxon>Eukaryota</taxon>
        <taxon>Fungi</taxon>
        <taxon>Dikarya</taxon>
        <taxon>Ascomycota</taxon>
        <taxon>Pezizomycotina</taxon>
        <taxon>Dothideomycetes</taxon>
        <taxon>Dothideomycetes incertae sedis</taxon>
        <taxon>Trypetheliales</taxon>
        <taxon>Trypetheliaceae</taxon>
        <taxon>Viridothelium</taxon>
    </lineage>
</organism>
<reference evidence="1" key="1">
    <citation type="journal article" date="2020" name="Stud. Mycol.">
        <title>101 Dothideomycetes genomes: a test case for predicting lifestyles and emergence of pathogens.</title>
        <authorList>
            <person name="Haridas S."/>
            <person name="Albert R."/>
            <person name="Binder M."/>
            <person name="Bloem J."/>
            <person name="Labutti K."/>
            <person name="Salamov A."/>
            <person name="Andreopoulos B."/>
            <person name="Baker S."/>
            <person name="Barry K."/>
            <person name="Bills G."/>
            <person name="Bluhm B."/>
            <person name="Cannon C."/>
            <person name="Castanera R."/>
            <person name="Culley D."/>
            <person name="Daum C."/>
            <person name="Ezra D."/>
            <person name="Gonzalez J."/>
            <person name="Henrissat B."/>
            <person name="Kuo A."/>
            <person name="Liang C."/>
            <person name="Lipzen A."/>
            <person name="Lutzoni F."/>
            <person name="Magnuson J."/>
            <person name="Mondo S."/>
            <person name="Nolan M."/>
            <person name="Ohm R."/>
            <person name="Pangilinan J."/>
            <person name="Park H.-J."/>
            <person name="Ramirez L."/>
            <person name="Alfaro M."/>
            <person name="Sun H."/>
            <person name="Tritt A."/>
            <person name="Yoshinaga Y."/>
            <person name="Zwiers L.-H."/>
            <person name="Turgeon B."/>
            <person name="Goodwin S."/>
            <person name="Spatafora J."/>
            <person name="Crous P."/>
            <person name="Grigoriev I."/>
        </authorList>
    </citation>
    <scope>NUCLEOTIDE SEQUENCE</scope>
    <source>
        <strain evidence="1">Tuck. ex Michener</strain>
    </source>
</reference>
<name>A0A6A6HFQ4_VIRVR</name>
<protein>
    <submittedName>
        <fullName evidence="1">Uncharacterized protein</fullName>
    </submittedName>
</protein>
<dbReference type="Proteomes" id="UP000800092">
    <property type="component" value="Unassembled WGS sequence"/>
</dbReference>